<dbReference type="Proteomes" id="UP001218218">
    <property type="component" value="Unassembled WGS sequence"/>
</dbReference>
<feature type="region of interest" description="Disordered" evidence="1">
    <location>
        <begin position="19"/>
        <end position="69"/>
    </location>
</feature>
<keyword evidence="3" id="KW-1185">Reference proteome</keyword>
<comment type="caution">
    <text evidence="2">The sequence shown here is derived from an EMBL/GenBank/DDBJ whole genome shotgun (WGS) entry which is preliminary data.</text>
</comment>
<dbReference type="EMBL" id="JARIHO010000119">
    <property type="protein sequence ID" value="KAJ7302190.1"/>
    <property type="molecule type" value="Genomic_DNA"/>
</dbReference>
<organism evidence="2 3">
    <name type="scientific">Mycena albidolilacea</name>
    <dbReference type="NCBI Taxonomy" id="1033008"/>
    <lineage>
        <taxon>Eukaryota</taxon>
        <taxon>Fungi</taxon>
        <taxon>Dikarya</taxon>
        <taxon>Basidiomycota</taxon>
        <taxon>Agaricomycotina</taxon>
        <taxon>Agaricomycetes</taxon>
        <taxon>Agaricomycetidae</taxon>
        <taxon>Agaricales</taxon>
        <taxon>Marasmiineae</taxon>
        <taxon>Mycenaceae</taxon>
        <taxon>Mycena</taxon>
    </lineage>
</organism>
<name>A0AAD6YZZ6_9AGAR</name>
<accession>A0AAD6YZZ6</accession>
<dbReference type="AlphaFoldDB" id="A0AAD6YZZ6"/>
<sequence>MPPTLFHSSIPDTILLLMASSSPTRRSDDSEDEDYDRLMSAVTPVTSPARSRKRNTDHLDPSDVPPSSLDLALQRVNGNHLGAISAFATRKRLRPEQLTAVDTFAGDPIPVQLGKIFAICLANEN</sequence>
<evidence type="ECO:0000313" key="3">
    <source>
        <dbReference type="Proteomes" id="UP001218218"/>
    </source>
</evidence>
<evidence type="ECO:0000313" key="2">
    <source>
        <dbReference type="EMBL" id="KAJ7302190.1"/>
    </source>
</evidence>
<evidence type="ECO:0000256" key="1">
    <source>
        <dbReference type="SAM" id="MobiDB-lite"/>
    </source>
</evidence>
<reference evidence="2" key="1">
    <citation type="submission" date="2023-03" db="EMBL/GenBank/DDBJ databases">
        <title>Massive genome expansion in bonnet fungi (Mycena s.s.) driven by repeated elements and novel gene families across ecological guilds.</title>
        <authorList>
            <consortium name="Lawrence Berkeley National Laboratory"/>
            <person name="Harder C.B."/>
            <person name="Miyauchi S."/>
            <person name="Viragh M."/>
            <person name="Kuo A."/>
            <person name="Thoen E."/>
            <person name="Andreopoulos B."/>
            <person name="Lu D."/>
            <person name="Skrede I."/>
            <person name="Drula E."/>
            <person name="Henrissat B."/>
            <person name="Morin E."/>
            <person name="Kohler A."/>
            <person name="Barry K."/>
            <person name="LaButti K."/>
            <person name="Morin E."/>
            <person name="Salamov A."/>
            <person name="Lipzen A."/>
            <person name="Mereny Z."/>
            <person name="Hegedus B."/>
            <person name="Baldrian P."/>
            <person name="Stursova M."/>
            <person name="Weitz H."/>
            <person name="Taylor A."/>
            <person name="Grigoriev I.V."/>
            <person name="Nagy L.G."/>
            <person name="Martin F."/>
            <person name="Kauserud H."/>
        </authorList>
    </citation>
    <scope>NUCLEOTIDE SEQUENCE</scope>
    <source>
        <strain evidence="2">CBHHK002</strain>
    </source>
</reference>
<protein>
    <submittedName>
        <fullName evidence="2">Uncharacterized protein</fullName>
    </submittedName>
</protein>
<proteinExistence type="predicted"/>
<gene>
    <name evidence="2" type="ORF">DFH08DRAFT_978047</name>
</gene>